<dbReference type="EMBL" id="ASGP02000004">
    <property type="protein sequence ID" value="KAH9511918.1"/>
    <property type="molecule type" value="Genomic_DNA"/>
</dbReference>
<sequence>MDKTDTERYIQRGFNMVNFHHQFHHHHDRMEQIEKNIITGMRIFGIFGSGCENEYWREIFGV</sequence>
<evidence type="ECO:0000313" key="1">
    <source>
        <dbReference type="EMBL" id="KAH9511918.1"/>
    </source>
</evidence>
<comment type="caution">
    <text evidence="1">The sequence shown here is derived from an EMBL/GenBank/DDBJ whole genome shotgun (WGS) entry which is preliminary data.</text>
</comment>
<accession>A0A922HYS2</accession>
<protein>
    <submittedName>
        <fullName evidence="1">Uncharacterized protein</fullName>
    </submittedName>
</protein>
<organism evidence="1 2">
    <name type="scientific">Dermatophagoides farinae</name>
    <name type="common">American house dust mite</name>
    <dbReference type="NCBI Taxonomy" id="6954"/>
    <lineage>
        <taxon>Eukaryota</taxon>
        <taxon>Metazoa</taxon>
        <taxon>Ecdysozoa</taxon>
        <taxon>Arthropoda</taxon>
        <taxon>Chelicerata</taxon>
        <taxon>Arachnida</taxon>
        <taxon>Acari</taxon>
        <taxon>Acariformes</taxon>
        <taxon>Sarcoptiformes</taxon>
        <taxon>Astigmata</taxon>
        <taxon>Psoroptidia</taxon>
        <taxon>Analgoidea</taxon>
        <taxon>Pyroglyphidae</taxon>
        <taxon>Dermatophagoidinae</taxon>
        <taxon>Dermatophagoides</taxon>
    </lineage>
</organism>
<dbReference type="AlphaFoldDB" id="A0A922HYS2"/>
<proteinExistence type="predicted"/>
<dbReference type="Proteomes" id="UP000790347">
    <property type="component" value="Unassembled WGS sequence"/>
</dbReference>
<reference evidence="1" key="2">
    <citation type="journal article" date="2022" name="Res Sq">
        <title>Comparative Genomics Reveals Insights into the Divergent Evolution of Astigmatic Mites and Household Pest Adaptations.</title>
        <authorList>
            <person name="Xiong Q."/>
            <person name="Wan A.T.-Y."/>
            <person name="Liu X.-Y."/>
            <person name="Fung C.S.-H."/>
            <person name="Xiao X."/>
            <person name="Malainual N."/>
            <person name="Hou J."/>
            <person name="Wang L."/>
            <person name="Wang M."/>
            <person name="Yang K."/>
            <person name="Cui Y."/>
            <person name="Leung E."/>
            <person name="Nong W."/>
            <person name="Shin S.-K."/>
            <person name="Au S."/>
            <person name="Jeong K.Y."/>
            <person name="Chew F.T."/>
            <person name="Hui J."/>
            <person name="Leung T.F."/>
            <person name="Tungtrongchitr A."/>
            <person name="Zhong N."/>
            <person name="Liu Z."/>
            <person name="Tsui S."/>
        </authorList>
    </citation>
    <scope>NUCLEOTIDE SEQUENCE</scope>
    <source>
        <strain evidence="1">Derf</strain>
        <tissue evidence="1">Whole organism</tissue>
    </source>
</reference>
<gene>
    <name evidence="1" type="ORF">DERF_010341</name>
</gene>
<evidence type="ECO:0000313" key="2">
    <source>
        <dbReference type="Proteomes" id="UP000790347"/>
    </source>
</evidence>
<reference evidence="1" key="1">
    <citation type="submission" date="2013-05" db="EMBL/GenBank/DDBJ databases">
        <authorList>
            <person name="Yim A.K.Y."/>
            <person name="Chan T.F."/>
            <person name="Ji K.M."/>
            <person name="Liu X.Y."/>
            <person name="Zhou J.W."/>
            <person name="Li R.Q."/>
            <person name="Yang K.Y."/>
            <person name="Li J."/>
            <person name="Li M."/>
            <person name="Law P.T.W."/>
            <person name="Wu Y.L."/>
            <person name="Cai Z.L."/>
            <person name="Qin H."/>
            <person name="Bao Y."/>
            <person name="Leung R.K.K."/>
            <person name="Ng P.K.S."/>
            <person name="Zou J."/>
            <person name="Zhong X.J."/>
            <person name="Ran P.X."/>
            <person name="Zhong N.S."/>
            <person name="Liu Z.G."/>
            <person name="Tsui S.K.W."/>
        </authorList>
    </citation>
    <scope>NUCLEOTIDE SEQUENCE</scope>
    <source>
        <strain evidence="1">Derf</strain>
        <tissue evidence="1">Whole organism</tissue>
    </source>
</reference>
<name>A0A922HYS2_DERFA</name>
<keyword evidence="2" id="KW-1185">Reference proteome</keyword>